<dbReference type="InterPro" id="IPR006127">
    <property type="entry name" value="ZnuA-like"/>
</dbReference>
<dbReference type="PRINTS" id="PR00691">
    <property type="entry name" value="ADHESINB"/>
</dbReference>
<reference evidence="3" key="1">
    <citation type="submission" date="2016-10" db="EMBL/GenBank/DDBJ databases">
        <authorList>
            <person name="Varghese N."/>
        </authorList>
    </citation>
    <scope>NUCLEOTIDE SEQUENCE [LARGE SCALE GENOMIC DNA]</scope>
    <source>
        <strain evidence="3">HL 19</strain>
    </source>
</reference>
<dbReference type="GO" id="GO:0046872">
    <property type="term" value="F:metal ion binding"/>
    <property type="evidence" value="ECO:0007669"/>
    <property type="project" value="InterPro"/>
</dbReference>
<dbReference type="AlphaFoldDB" id="A0A0P9CSK5"/>
<feature type="chain" id="PRO_5010433513" evidence="1">
    <location>
        <begin position="21"/>
        <end position="300"/>
    </location>
</feature>
<dbReference type="EMBL" id="FMUN01000002">
    <property type="protein sequence ID" value="SCX94554.1"/>
    <property type="molecule type" value="Genomic_DNA"/>
</dbReference>
<dbReference type="Proteomes" id="UP000183104">
    <property type="component" value="Unassembled WGS sequence"/>
</dbReference>
<dbReference type="InterPro" id="IPR006129">
    <property type="entry name" value="AdhesinB"/>
</dbReference>
<dbReference type="PANTHER" id="PTHR42953:SF2">
    <property type="entry name" value="ADHESION PROTEIN"/>
    <property type="match status" value="1"/>
</dbReference>
<dbReference type="GO" id="GO:0030001">
    <property type="term" value="P:metal ion transport"/>
    <property type="evidence" value="ECO:0007669"/>
    <property type="project" value="InterPro"/>
</dbReference>
<dbReference type="InterPro" id="IPR050492">
    <property type="entry name" value="Bact_metal-bind_prot9"/>
</dbReference>
<evidence type="ECO:0000256" key="1">
    <source>
        <dbReference type="SAM" id="SignalP"/>
    </source>
</evidence>
<feature type="signal peptide" evidence="1">
    <location>
        <begin position="1"/>
        <end position="20"/>
    </location>
</feature>
<dbReference type="OrthoDB" id="9810636at2"/>
<keyword evidence="1" id="KW-0732">Signal</keyword>
<dbReference type="SUPFAM" id="SSF53807">
    <property type="entry name" value="Helical backbone' metal receptor"/>
    <property type="match status" value="1"/>
</dbReference>
<dbReference type="PANTHER" id="PTHR42953">
    <property type="entry name" value="HIGH-AFFINITY ZINC UPTAKE SYSTEM PROTEIN ZNUA-RELATED"/>
    <property type="match status" value="1"/>
</dbReference>
<name>A0A0P9CSK5_9GAMM</name>
<dbReference type="GO" id="GO:0007155">
    <property type="term" value="P:cell adhesion"/>
    <property type="evidence" value="ECO:0007669"/>
    <property type="project" value="InterPro"/>
</dbReference>
<gene>
    <name evidence="2" type="ORF">SAMN05661077_0797</name>
</gene>
<dbReference type="RefSeq" id="WP_054966679.1">
    <property type="nucleotide sequence ID" value="NZ_FMUN01000002.1"/>
</dbReference>
<sequence length="300" mass="31679">MIRVFLTIILTLAAALPVMAETRVAATTTSMAMLARTVGGDAVSVTTLAPPDRDTHYLQAKPSMIRDLRSADLVVAVGAELEVGWLPAAIRNAANPSIRPGRPGYFEAAAQVELLDAGGRADRSGGDVHPAGDPHVNLDPVRMAAVAEALADRLAELEPGHAAAFGERAAAFAQEVEQRLPAWEERVADSPGVVGFHKDIRYLLERLEVPIRGYLESKPGVPPSGSHLRELIAALKGSGPGVVIRHPFHPSGPVEKVAGATGWATAALPLDPPLGATDEDYFALIEDYVEAVAAPRRKGE</sequence>
<proteinExistence type="predicted"/>
<keyword evidence="3" id="KW-1185">Reference proteome</keyword>
<dbReference type="Pfam" id="PF01297">
    <property type="entry name" value="ZnuA"/>
    <property type="match status" value="1"/>
</dbReference>
<evidence type="ECO:0000313" key="3">
    <source>
        <dbReference type="Proteomes" id="UP000183104"/>
    </source>
</evidence>
<protein>
    <submittedName>
        <fullName evidence="2">Zinc/manganese transport system substrate-binding protein</fullName>
    </submittedName>
</protein>
<dbReference type="STRING" id="381306.AN478_11180"/>
<accession>A0A0P9CSK5</accession>
<dbReference type="PATRIC" id="fig|381306.5.peg.997"/>
<evidence type="ECO:0000313" key="2">
    <source>
        <dbReference type="EMBL" id="SCX94554.1"/>
    </source>
</evidence>
<dbReference type="Gene3D" id="3.40.50.1980">
    <property type="entry name" value="Nitrogenase molybdenum iron protein domain"/>
    <property type="match status" value="2"/>
</dbReference>
<organism evidence="2 3">
    <name type="scientific">Thiohalorhabdus denitrificans</name>
    <dbReference type="NCBI Taxonomy" id="381306"/>
    <lineage>
        <taxon>Bacteria</taxon>
        <taxon>Pseudomonadati</taxon>
        <taxon>Pseudomonadota</taxon>
        <taxon>Gammaproteobacteria</taxon>
        <taxon>Thiohalorhabdales</taxon>
        <taxon>Thiohalorhabdaceae</taxon>
        <taxon>Thiohalorhabdus</taxon>
    </lineage>
</organism>